<keyword evidence="19" id="KW-1185">Reference proteome</keyword>
<comment type="subunit">
    <text evidence="15">Homodimer.</text>
</comment>
<dbReference type="NCBIfam" id="TIGR00110">
    <property type="entry name" value="ilvD"/>
    <property type="match status" value="1"/>
</dbReference>
<feature type="binding site" evidence="15">
    <location>
        <position position="123"/>
    </location>
    <ligand>
        <name>Mg(2+)</name>
        <dbReference type="ChEBI" id="CHEBI:18420"/>
    </ligand>
</feature>
<dbReference type="SUPFAM" id="SSF52016">
    <property type="entry name" value="LeuD/IlvD-like"/>
    <property type="match status" value="1"/>
</dbReference>
<evidence type="ECO:0000256" key="6">
    <source>
        <dbReference type="ARBA" id="ARBA00022842"/>
    </source>
</evidence>
<dbReference type="InterPro" id="IPR056740">
    <property type="entry name" value="ILV_EDD_C"/>
</dbReference>
<evidence type="ECO:0000256" key="9">
    <source>
        <dbReference type="ARBA" id="ARBA00023239"/>
    </source>
</evidence>
<dbReference type="SUPFAM" id="SSF143975">
    <property type="entry name" value="IlvD/EDD N-terminal domain-like"/>
    <property type="match status" value="1"/>
</dbReference>
<evidence type="ECO:0000256" key="11">
    <source>
        <dbReference type="ARBA" id="ARBA00029304"/>
    </source>
</evidence>
<dbReference type="Gene3D" id="3.50.30.80">
    <property type="entry name" value="IlvD/EDD C-terminal domain-like"/>
    <property type="match status" value="1"/>
</dbReference>
<dbReference type="Pfam" id="PF00920">
    <property type="entry name" value="ILVD_EDD_N"/>
    <property type="match status" value="1"/>
</dbReference>
<keyword evidence="10 15" id="KW-0100">Branched-chain amino acid biosynthesis</keyword>
<feature type="domain" description="Dihydroxy-acid/6-phosphogluconate dehydratase C-terminal" evidence="17">
    <location>
        <begin position="408"/>
        <end position="604"/>
    </location>
</feature>
<organism evidence="18 19">
    <name type="scientific">Vibrio stylophorae</name>
    <dbReference type="NCBI Taxonomy" id="659351"/>
    <lineage>
        <taxon>Bacteria</taxon>
        <taxon>Pseudomonadati</taxon>
        <taxon>Pseudomonadota</taxon>
        <taxon>Gammaproteobacteria</taxon>
        <taxon>Vibrionales</taxon>
        <taxon>Vibrionaceae</taxon>
        <taxon>Vibrio</taxon>
    </lineage>
</organism>
<dbReference type="Proteomes" id="UP000838672">
    <property type="component" value="Unassembled WGS sequence"/>
</dbReference>
<keyword evidence="6 15" id="KW-0460">Magnesium</keyword>
<accession>A0ABM8ZPV9</accession>
<evidence type="ECO:0000256" key="15">
    <source>
        <dbReference type="HAMAP-Rule" id="MF_00012"/>
    </source>
</evidence>
<comment type="function">
    <text evidence="15">Functions in the biosynthesis of branched-chain amino acids. Catalyzes the dehydration of (2R,3R)-2,3-dihydroxy-3-methylpentanoate (2,3-dihydroxy-3-methylvalerate) into 2-oxo-3-methylpentanoate (2-oxo-3-methylvalerate) and of (2R)-2,3-dihydroxy-3-methylbutanoate (2,3-dihydroxyisovalerate) into 2-oxo-3-methylbutanoate (2-oxoisovalerate), the penultimate precursor to L-isoleucine and L-valine, respectively.</text>
</comment>
<protein>
    <recommendedName>
        <fullName evidence="14 15">Dihydroxy-acid dehydratase</fullName>
        <shortName evidence="15">DAD</shortName>
        <ecNumber evidence="14 15">4.2.1.9</ecNumber>
    </recommendedName>
</protein>
<feature type="domain" description="Dihydroxy-acid/6-phosphogluconate dehydratase N-terminal" evidence="16">
    <location>
        <begin position="34"/>
        <end position="359"/>
    </location>
</feature>
<dbReference type="EMBL" id="CAKLDI010000001">
    <property type="protein sequence ID" value="CAH0532209.1"/>
    <property type="molecule type" value="Genomic_DNA"/>
</dbReference>
<reference evidence="18" key="1">
    <citation type="submission" date="2021-11" db="EMBL/GenBank/DDBJ databases">
        <authorList>
            <person name="Rodrigo-Torres L."/>
            <person name="Arahal R. D."/>
            <person name="Lucena T."/>
        </authorList>
    </citation>
    <scope>NUCLEOTIDE SEQUENCE</scope>
    <source>
        <strain evidence="18">CECT 7929</strain>
    </source>
</reference>
<keyword evidence="3 15" id="KW-0028">Amino-acid biosynthesis</keyword>
<dbReference type="InterPro" id="IPR004404">
    <property type="entry name" value="DihydroxyA_deHydtase"/>
</dbReference>
<feature type="binding site" evidence="15">
    <location>
        <position position="491"/>
    </location>
    <ligand>
        <name>Mg(2+)</name>
        <dbReference type="ChEBI" id="CHEBI:18420"/>
    </ligand>
</feature>
<keyword evidence="5 15" id="KW-0479">Metal-binding</keyword>
<comment type="catalytic activity">
    <reaction evidence="11">
        <text>(2R)-2,3-dihydroxy-3-methylbutanoate = 3-methyl-2-oxobutanoate + H2O</text>
        <dbReference type="Rhea" id="RHEA:24809"/>
        <dbReference type="ChEBI" id="CHEBI:11851"/>
        <dbReference type="ChEBI" id="CHEBI:15377"/>
        <dbReference type="ChEBI" id="CHEBI:49072"/>
        <dbReference type="EC" id="4.2.1.9"/>
    </reaction>
    <physiologicalReaction direction="left-to-right" evidence="11">
        <dbReference type="Rhea" id="RHEA:24810"/>
    </physiologicalReaction>
</comment>
<evidence type="ECO:0000256" key="14">
    <source>
        <dbReference type="ARBA" id="ARBA00029490"/>
    </source>
</evidence>
<comment type="catalytic activity">
    <reaction evidence="15">
        <text>(2R,3R)-2,3-dihydroxy-3-methylpentanoate = (S)-3-methyl-2-oxopentanoate + H2O</text>
        <dbReference type="Rhea" id="RHEA:27694"/>
        <dbReference type="ChEBI" id="CHEBI:15377"/>
        <dbReference type="ChEBI" id="CHEBI:35146"/>
        <dbReference type="ChEBI" id="CHEBI:49258"/>
        <dbReference type="EC" id="4.2.1.9"/>
    </reaction>
</comment>
<evidence type="ECO:0000256" key="4">
    <source>
        <dbReference type="ARBA" id="ARBA00022714"/>
    </source>
</evidence>
<keyword evidence="8 15" id="KW-0411">Iron-sulfur</keyword>
<evidence type="ECO:0000256" key="7">
    <source>
        <dbReference type="ARBA" id="ARBA00023004"/>
    </source>
</evidence>
<keyword evidence="4 15" id="KW-0001">2Fe-2S</keyword>
<proteinExistence type="inferred from homology"/>
<evidence type="ECO:0000256" key="8">
    <source>
        <dbReference type="ARBA" id="ARBA00023014"/>
    </source>
</evidence>
<dbReference type="Pfam" id="PF24877">
    <property type="entry name" value="ILV_EDD_C"/>
    <property type="match status" value="1"/>
</dbReference>
<comment type="cofactor">
    <cofactor evidence="1 15">
        <name>Mg(2+)</name>
        <dbReference type="ChEBI" id="CHEBI:18420"/>
    </cofactor>
</comment>
<keyword evidence="9 15" id="KW-0456">Lyase</keyword>
<dbReference type="EC" id="4.2.1.9" evidence="14 15"/>
<evidence type="ECO:0000256" key="12">
    <source>
        <dbReference type="ARBA" id="ARBA00029436"/>
    </source>
</evidence>
<dbReference type="PANTHER" id="PTHR43661:SF3">
    <property type="entry name" value="D-XYLONATE DEHYDRATASE YAGF-RELATED"/>
    <property type="match status" value="1"/>
</dbReference>
<evidence type="ECO:0000256" key="5">
    <source>
        <dbReference type="ARBA" id="ARBA00022723"/>
    </source>
</evidence>
<evidence type="ECO:0000256" key="1">
    <source>
        <dbReference type="ARBA" id="ARBA00001946"/>
    </source>
</evidence>
<comment type="pathway">
    <text evidence="13 15">Amino-acid biosynthesis; L-isoleucine biosynthesis; L-isoleucine from 2-oxobutanoate: step 3/4.</text>
</comment>
<comment type="caution">
    <text evidence="18">The sequence shown here is derived from an EMBL/GenBank/DDBJ whole genome shotgun (WGS) entry which is preliminary data.</text>
</comment>
<evidence type="ECO:0000256" key="10">
    <source>
        <dbReference type="ARBA" id="ARBA00023304"/>
    </source>
</evidence>
<comment type="pathway">
    <text evidence="12 15">Amino-acid biosynthesis; L-valine biosynthesis; L-valine from pyruvate: step 3/4.</text>
</comment>
<dbReference type="GO" id="GO:0004160">
    <property type="term" value="F:dihydroxy-acid dehydratase activity"/>
    <property type="evidence" value="ECO:0007669"/>
    <property type="project" value="UniProtKB-EC"/>
</dbReference>
<feature type="binding site" evidence="15">
    <location>
        <position position="81"/>
    </location>
    <ligand>
        <name>Mg(2+)</name>
        <dbReference type="ChEBI" id="CHEBI:18420"/>
    </ligand>
</feature>
<evidence type="ECO:0000313" key="19">
    <source>
        <dbReference type="Proteomes" id="UP000838672"/>
    </source>
</evidence>
<dbReference type="RefSeq" id="WP_237463978.1">
    <property type="nucleotide sequence ID" value="NZ_CAKLDI010000001.1"/>
</dbReference>
<dbReference type="InterPro" id="IPR000581">
    <property type="entry name" value="ILV_EDD_N"/>
</dbReference>
<keyword evidence="7 15" id="KW-0408">Iron</keyword>
<evidence type="ECO:0000259" key="16">
    <source>
        <dbReference type="Pfam" id="PF00920"/>
    </source>
</evidence>
<dbReference type="PANTHER" id="PTHR43661">
    <property type="entry name" value="D-XYLONATE DEHYDRATASE"/>
    <property type="match status" value="1"/>
</dbReference>
<feature type="binding site" description="via carbamate group" evidence="15">
    <location>
        <position position="124"/>
    </location>
    <ligand>
        <name>Mg(2+)</name>
        <dbReference type="ChEBI" id="CHEBI:18420"/>
    </ligand>
</feature>
<comment type="similarity">
    <text evidence="2 15">Belongs to the IlvD/Edd family.</text>
</comment>
<sequence length="613" mass="65491">MPIYRSATTTHGRNMAGARALWRATGVKDEDFGKPIIAVVNSFTQFVPGHVHLKDMGQLVAAEIEKAGGIAKEFNTIAVDDGIAMGHGGMLYSLPSRELIADSVEYMVNAHCADAMVCISNCDKITPGMMMASLRLNIPTIFVSGGPMEAGKTKLSDQLIKLDLVDAMIQGADPKVSDAQSEQIERSACPTCGSCSGMFTANSMNCLTEALGLSQPGNGSMLATHADREQLFLNAGRRIVELTKRYYEQDDISATPRGIATKQAFENAMTLDIAMGGSTNTVLHLLAAAQEGDVDFTMADIDRLSRQVPHLCKVAPSTQKYHMEDVHRAGGVIGILAELDRAGLLHTDTQTVLGLSMRDVLAQYDIISNPSDDNLSFYRAGPAGIRTTKAFSQDCRWDSVDNDRQAGCIREKAHAYSQDGGLAVLFGNLAQDGCIVKTAGVAQENLVFAGPAHVFESQEDAVTGILDGSVKAGDVVVIRYEGPKGGPGMQEMLYPTTYLKSMGLGTKCALITDGRFSGGTSGLSIGHVSPEAANGGLIALVEQGDRIEIDIPNRRMALMVSDAELETRRAKQAQLGYKPASRQRQVSFALKAYASMATSADKGAVRNKALLED</sequence>
<evidence type="ECO:0000256" key="2">
    <source>
        <dbReference type="ARBA" id="ARBA00006486"/>
    </source>
</evidence>
<dbReference type="HAMAP" id="MF_00012">
    <property type="entry name" value="IlvD"/>
    <property type="match status" value="1"/>
</dbReference>
<name>A0ABM8ZPV9_9VIBR</name>
<comment type="caution">
    <text evidence="15">Lacks conserved residue(s) required for the propagation of feature annotation.</text>
</comment>
<evidence type="ECO:0000256" key="3">
    <source>
        <dbReference type="ARBA" id="ARBA00022605"/>
    </source>
</evidence>
<dbReference type="NCBIfam" id="NF009103">
    <property type="entry name" value="PRK12448.1"/>
    <property type="match status" value="1"/>
</dbReference>
<dbReference type="PROSITE" id="PS00887">
    <property type="entry name" value="ILVD_EDD_2"/>
    <property type="match status" value="1"/>
</dbReference>
<dbReference type="InterPro" id="IPR020558">
    <property type="entry name" value="DiOHA_6PGluconate_deHydtase_CS"/>
</dbReference>
<evidence type="ECO:0000256" key="13">
    <source>
        <dbReference type="ARBA" id="ARBA00029437"/>
    </source>
</evidence>
<feature type="modified residue" description="N6-carboxylysine" evidence="15">
    <location>
        <position position="124"/>
    </location>
</feature>
<dbReference type="InterPro" id="IPR042096">
    <property type="entry name" value="Dihydro-acid_dehy_C"/>
</dbReference>
<feature type="active site" description="Proton acceptor" evidence="15">
    <location>
        <position position="517"/>
    </location>
</feature>
<comment type="cofactor">
    <cofactor evidence="15">
        <name>[2Fe-2S] cluster</name>
        <dbReference type="ChEBI" id="CHEBI:190135"/>
    </cofactor>
    <text evidence="15">Binds 1 [2Fe-2S] cluster per subunit. This cluster acts as a Lewis acid cofactor.</text>
</comment>
<dbReference type="PROSITE" id="PS00886">
    <property type="entry name" value="ILVD_EDD_1"/>
    <property type="match status" value="1"/>
</dbReference>
<evidence type="ECO:0000313" key="18">
    <source>
        <dbReference type="EMBL" id="CAH0532209.1"/>
    </source>
</evidence>
<evidence type="ECO:0000259" key="17">
    <source>
        <dbReference type="Pfam" id="PF24877"/>
    </source>
</evidence>
<gene>
    <name evidence="15 18" type="primary">ilvD</name>
    <name evidence="18" type="ORF">VST7929_00020</name>
</gene>
<dbReference type="InterPro" id="IPR037237">
    <property type="entry name" value="IlvD/EDD_N"/>
</dbReference>